<evidence type="ECO:0000259" key="5">
    <source>
        <dbReference type="Pfam" id="PF17210"/>
    </source>
</evidence>
<dbReference type="PANTHER" id="PTHR42754:SF1">
    <property type="entry name" value="LIPOPROTEIN"/>
    <property type="match status" value="1"/>
</dbReference>
<evidence type="ECO:0000313" key="8">
    <source>
        <dbReference type="Proteomes" id="UP000198901"/>
    </source>
</evidence>
<keyword evidence="4" id="KW-0812">Transmembrane</keyword>
<evidence type="ECO:0000256" key="3">
    <source>
        <dbReference type="ARBA" id="ARBA00022729"/>
    </source>
</evidence>
<proteinExistence type="predicted"/>
<protein>
    <submittedName>
        <fullName evidence="7">Por secretion system C-terminal sorting domain-containing protein</fullName>
    </submittedName>
</protein>
<dbReference type="Proteomes" id="UP000198901">
    <property type="component" value="Unassembled WGS sequence"/>
</dbReference>
<dbReference type="InterPro" id="IPR033764">
    <property type="entry name" value="Sdr_B"/>
</dbReference>
<dbReference type="SUPFAM" id="SSF50998">
    <property type="entry name" value="Quinoprotein alcohol dehydrogenase-like"/>
    <property type="match status" value="1"/>
</dbReference>
<dbReference type="InterPro" id="IPR026444">
    <property type="entry name" value="Secre_tail"/>
</dbReference>
<evidence type="ECO:0000256" key="2">
    <source>
        <dbReference type="ARBA" id="ARBA00022525"/>
    </source>
</evidence>
<feature type="transmembrane region" description="Helical" evidence="4">
    <location>
        <begin position="27"/>
        <end position="50"/>
    </location>
</feature>
<evidence type="ECO:0000256" key="1">
    <source>
        <dbReference type="ARBA" id="ARBA00004613"/>
    </source>
</evidence>
<dbReference type="SUPFAM" id="SSF117074">
    <property type="entry name" value="Hypothetical protein PA1324"/>
    <property type="match status" value="1"/>
</dbReference>
<dbReference type="InterPro" id="IPR011047">
    <property type="entry name" value="Quinoprotein_ADH-like_sf"/>
</dbReference>
<comment type="subcellular location">
    <subcellularLocation>
        <location evidence="1">Secreted</location>
    </subcellularLocation>
</comment>
<keyword evidence="2" id="KW-0964">Secreted</keyword>
<name>A0A1G9YNV0_9BACT</name>
<accession>A0A1G9YNV0</accession>
<sequence>MSAAGQPVFYIPWTRRLGWIFRFRTKLLSVNVPMMLICVALATTSVPLWGQVFPSVQWQKVYGGSEYELEGSIIRSTDGHFFAIGASRSNDGDVPDNGHNFPNDFFLVKAGPTGQKIWSRAYGSSWYESASDMVPTTDGGGLVVGFVYKDYADLGNFEAGDMSDPGQIVNDGSYNGWMVRVDGNGNKLWDLRVGESSSSAFFDCVTPTPDGGFLLGGDKDGSFWLVKVNGSGQKVWEKKIGNNLPTYWHRIVSVSTGGYLLGCTTDNQNLERTGPGKGSKDIWLVRIDEFGNKLWDKSIGDVSGVEFTDLLATKDGGFAVLAGSSSTGKDRTAAGGGSLDYWLVKLDGAGNIQWDVAYGTTGYDDPTCLAQASDGSYFIGGRSYGGISGDKTDPSPTSSDWWIVKLAASGTKIWDKTVGNNDNYNARSGSLLAEPDGGVIMAVASDAPVGRDKVVPSKGKNDIWVFKLGCAYSTETVQNNISPATQTACILGTPTVITGTDDDNLYPDHITYQWQRSSNGVDGWSDLSVGVNKDYLPEPSANTLYYRRIARWECHADTSNTAVVTIDARQAPGLTMGGPYATCAGSPIALGHTPPASGGTAPYTYAWDNAGLLDDAAKANPIATLSASSVLTLTVTDAAGCRKTDQAIVNIPPSALAGPDVSLCPGGQGVRIGKDPLLGFGAVTYTWTPATGLDNPGIARPLASPTAPTTYTLTVTYTNSDGQPCSVTDQVVVSVAAAPAAGFAGPDKTICSGTTAILGTVGQPGFTYTWSPGIYLQQNNAAQVTFNPGTVFPPIVDPIRYTVTATDGTCTYTDDVIATVIRADAGLDGCGPRLIGTVDLTPNVNESYSWVRMGLSNGSGNFTGATNLPRVPVSGTASGADVYELAVSHGGTTCRDTVVVPICGNCGVDFIAEGGNCLVYNGKPLRLIADAGGSDEFVYTWSPAAGLSATTGPIVYLLDGVNRTYTLTKSRVSNPMDACSISKVVNPPAASYPVFSAPDVAACAGTTVTIGSPTVSGYVYSWTGPGGFASSSSSPSLTVAAETAGVYQVKVEDTNPGNPFGCFTTGSVNVSLETVVAPQDNWIVCENALIKLGAPDPSSGRWSYSWTPAVAAWQNGTGPSSAQPEVLVTTNTTFSVTVTNPSGCTATANSTVTVTNSPTITNAADITDACPGSSVRIGSPALPGVTYSWSPATGLDNPAIAQPLATVGGAGSSVTYTVTATFPGSCSATAIDQVTVSAFNPGINLGPDIVYCPSAGPVAIGSGAPTTGVSSYSWTPATGLNNATLANPTTTVTVPTEYTLTVTYTNGCVGSAHVKVIPSSAPNAGSDRTICYGSSTQLGSPGNDASATWSGPGTTYLSSLSGPVVTFNGNGTAPAGTYTFTATQTVNGCTNADQVTITVAAPVTAASGSATVCLGGTGVIGTVAAPGYNYEWVPSTGLSSPFESNPQITLSTPGLYSYVRKVTSIATGCVASGEYRVTVLPTSAPVVSVPNVAACLATPLTLAASISPTSGNYSYSWSPATDLSNPYILAPTVAANSTRTYTLSVTDQATGCSSQSSGTVTVDYLDGNYITAGPESVAGCPNSPVTFTASVSDGFSYQYQWQKLNSSATAWEDISDGGLYSGAHTLTLHISDNTTLNGVRFRIVVTTTSCGVRQESSFATLTVNQCQKSSLGDRVWDDTDRDGTQDAGEPGVSGVSVTLYRNGVLLTQTVTDQNGNYLFDNLDAYDPFGQLYTYEVGFTNLPGGYVFTMQGADAGSNGAGSGVDSDVNVNTGRSRSVTLSYNQYLPDVDAGIHSNTPLPVTLISFTGRSNQCAVELFWTVAEEKSFSHYEILYSPNGEAFEVAGRVAAAGSNSRYTFRPAQTNGTAYYRLRMVDLDGTASLSRILSFVTDCRELIRFYPNPAAESVQFTGQKRLKKVTIYDGRGEVVGVFSNILSGEKLLVGNLPGGFYLLKGETEEGQEFSGKLVINK</sequence>
<dbReference type="GO" id="GO:0005576">
    <property type="term" value="C:extracellular region"/>
    <property type="evidence" value="ECO:0007669"/>
    <property type="project" value="UniProtKB-SubCell"/>
</dbReference>
<feature type="domain" description="Secretion system C-terminal sorting" evidence="6">
    <location>
        <begin position="1898"/>
        <end position="1967"/>
    </location>
</feature>
<dbReference type="Gene3D" id="2.60.40.10">
    <property type="entry name" value="Immunoglobulins"/>
    <property type="match status" value="3"/>
</dbReference>
<dbReference type="NCBIfam" id="TIGR04183">
    <property type="entry name" value="Por_Secre_tail"/>
    <property type="match status" value="1"/>
</dbReference>
<gene>
    <name evidence="7" type="ORF">SAMN04488090_4988</name>
</gene>
<organism evidence="7 8">
    <name type="scientific">Siphonobacter aquaeclarae</name>
    <dbReference type="NCBI Taxonomy" id="563176"/>
    <lineage>
        <taxon>Bacteria</taxon>
        <taxon>Pseudomonadati</taxon>
        <taxon>Bacteroidota</taxon>
        <taxon>Cytophagia</taxon>
        <taxon>Cytophagales</taxon>
        <taxon>Cytophagaceae</taxon>
        <taxon>Siphonobacter</taxon>
    </lineage>
</organism>
<dbReference type="InterPro" id="IPR013783">
    <property type="entry name" value="Ig-like_fold"/>
</dbReference>
<evidence type="ECO:0000259" key="6">
    <source>
        <dbReference type="Pfam" id="PF18962"/>
    </source>
</evidence>
<dbReference type="Pfam" id="PF17210">
    <property type="entry name" value="SdrD_B"/>
    <property type="match status" value="1"/>
</dbReference>
<dbReference type="STRING" id="563176.SAMN04488090_4988"/>
<keyword evidence="4" id="KW-0472">Membrane</keyword>
<dbReference type="EMBL" id="FNGS01000014">
    <property type="protein sequence ID" value="SDN10153.1"/>
    <property type="molecule type" value="Genomic_DNA"/>
</dbReference>
<evidence type="ECO:0000256" key="4">
    <source>
        <dbReference type="SAM" id="Phobius"/>
    </source>
</evidence>
<dbReference type="Pfam" id="PF18962">
    <property type="entry name" value="Por_Secre_tail"/>
    <property type="match status" value="1"/>
</dbReference>
<evidence type="ECO:0000313" key="7">
    <source>
        <dbReference type="EMBL" id="SDN10153.1"/>
    </source>
</evidence>
<feature type="domain" description="SD-repeat containing protein B" evidence="5">
    <location>
        <begin position="1670"/>
        <end position="1792"/>
    </location>
</feature>
<keyword evidence="8" id="KW-1185">Reference proteome</keyword>
<reference evidence="7 8" key="1">
    <citation type="submission" date="2016-10" db="EMBL/GenBank/DDBJ databases">
        <authorList>
            <person name="de Groot N.N."/>
        </authorList>
    </citation>
    <scope>NUCLEOTIDE SEQUENCE [LARGE SCALE GENOMIC DNA]</scope>
    <source>
        <strain evidence="7 8">DSM 21668</strain>
    </source>
</reference>
<keyword evidence="3" id="KW-0732">Signal</keyword>
<keyword evidence="4" id="KW-1133">Transmembrane helix</keyword>
<dbReference type="PANTHER" id="PTHR42754">
    <property type="entry name" value="ENDOGLUCANASE"/>
    <property type="match status" value="1"/>
</dbReference>